<evidence type="ECO:0000256" key="1">
    <source>
        <dbReference type="SAM" id="MobiDB-lite"/>
    </source>
</evidence>
<gene>
    <name evidence="2" type="ORF">V9T40_006924</name>
</gene>
<dbReference type="EMBL" id="JBBCAQ010000007">
    <property type="protein sequence ID" value="KAK7602950.1"/>
    <property type="molecule type" value="Genomic_DNA"/>
</dbReference>
<proteinExistence type="predicted"/>
<accession>A0AAN9TUF0</accession>
<dbReference type="AlphaFoldDB" id="A0AAN9TUF0"/>
<evidence type="ECO:0000313" key="2">
    <source>
        <dbReference type="EMBL" id="KAK7602950.1"/>
    </source>
</evidence>
<reference evidence="2 3" key="1">
    <citation type="submission" date="2024-03" db="EMBL/GenBank/DDBJ databases">
        <title>Adaptation during the transition from Ophiocordyceps entomopathogen to insect associate is accompanied by gene loss and intensified selection.</title>
        <authorList>
            <person name="Ward C.M."/>
            <person name="Onetto C.A."/>
            <person name="Borneman A.R."/>
        </authorList>
    </citation>
    <scope>NUCLEOTIDE SEQUENCE [LARGE SCALE GENOMIC DNA]</scope>
    <source>
        <strain evidence="2">AWRI1</strain>
        <tissue evidence="2">Single Adult Female</tissue>
    </source>
</reference>
<organism evidence="2 3">
    <name type="scientific">Parthenolecanium corni</name>
    <dbReference type="NCBI Taxonomy" id="536013"/>
    <lineage>
        <taxon>Eukaryota</taxon>
        <taxon>Metazoa</taxon>
        <taxon>Ecdysozoa</taxon>
        <taxon>Arthropoda</taxon>
        <taxon>Hexapoda</taxon>
        <taxon>Insecta</taxon>
        <taxon>Pterygota</taxon>
        <taxon>Neoptera</taxon>
        <taxon>Paraneoptera</taxon>
        <taxon>Hemiptera</taxon>
        <taxon>Sternorrhyncha</taxon>
        <taxon>Coccoidea</taxon>
        <taxon>Coccidae</taxon>
        <taxon>Parthenolecanium</taxon>
    </lineage>
</organism>
<feature type="region of interest" description="Disordered" evidence="1">
    <location>
        <begin position="86"/>
        <end position="125"/>
    </location>
</feature>
<feature type="compositionally biased region" description="Basic and acidic residues" evidence="1">
    <location>
        <begin position="102"/>
        <end position="125"/>
    </location>
</feature>
<protein>
    <submittedName>
        <fullName evidence="2">Uncharacterized protein</fullName>
    </submittedName>
</protein>
<dbReference type="Proteomes" id="UP001367676">
    <property type="component" value="Unassembled WGS sequence"/>
</dbReference>
<keyword evidence="3" id="KW-1185">Reference proteome</keyword>
<name>A0AAN9TUF0_9HEMI</name>
<comment type="caution">
    <text evidence="2">The sequence shown here is derived from an EMBL/GenBank/DDBJ whole genome shotgun (WGS) entry which is preliminary data.</text>
</comment>
<sequence>MTMRIMNGANREYGSRCDVDVSPRTSASAFAFNCRDNFQFSRAESTRVGDADESDRDCRVFLANRGGRGRLALAGGRAYRLLRRTRSAIRNTRSPASAGETSVEHTARQSKRETRAKIEANRPTD</sequence>
<evidence type="ECO:0000313" key="3">
    <source>
        <dbReference type="Proteomes" id="UP001367676"/>
    </source>
</evidence>